<keyword evidence="2" id="KW-1185">Reference proteome</keyword>
<reference evidence="1" key="2">
    <citation type="submission" date="2019-01" db="EMBL/GenBank/DDBJ databases">
        <authorList>
            <person name="Graves T."/>
            <person name="Eichler E.E."/>
            <person name="Wilson R.K."/>
        </authorList>
    </citation>
    <scope>NUCLEOTIDE SEQUENCE [LARGE SCALE GENOMIC DNA]</scope>
    <source>
        <strain evidence="1">17573</strain>
    </source>
</reference>
<dbReference type="AlphaFoldDB" id="A0A5F7ZK99"/>
<dbReference type="GeneTree" id="ENSGT01120000271815"/>
<dbReference type="PANTHER" id="PTHR12138:SF152">
    <property type="entry name" value="C2H2-TYPE DOMAIN-CONTAINING PROTEIN"/>
    <property type="match status" value="1"/>
</dbReference>
<organism evidence="1 2">
    <name type="scientific">Macaca mulatta</name>
    <name type="common">Rhesus macaque</name>
    <dbReference type="NCBI Taxonomy" id="9544"/>
    <lineage>
        <taxon>Eukaryota</taxon>
        <taxon>Metazoa</taxon>
        <taxon>Chordata</taxon>
        <taxon>Craniata</taxon>
        <taxon>Vertebrata</taxon>
        <taxon>Euteleostomi</taxon>
        <taxon>Mammalia</taxon>
        <taxon>Eutheria</taxon>
        <taxon>Euarchontoglires</taxon>
        <taxon>Primates</taxon>
        <taxon>Haplorrhini</taxon>
        <taxon>Catarrhini</taxon>
        <taxon>Cercopithecidae</taxon>
        <taxon>Cercopithecinae</taxon>
        <taxon>Macaca</taxon>
    </lineage>
</organism>
<dbReference type="PANTHER" id="PTHR12138">
    <property type="entry name" value="PRIMATE-EXPANDED PROTEIN FAMILY"/>
    <property type="match status" value="1"/>
</dbReference>
<dbReference type="PRINTS" id="PR02045">
    <property type="entry name" value="F138DOMAIN"/>
</dbReference>
<proteinExistence type="predicted"/>
<reference evidence="2" key="1">
    <citation type="journal article" date="2007" name="Science">
        <title>Evolutionary and biomedical insights from the rhesus macaque genome.</title>
        <authorList>
            <person name="Gibbs R.A."/>
            <person name="Rogers J."/>
            <person name="Katze M.G."/>
            <person name="Bumgarner R."/>
            <person name="Weinstock G.M."/>
            <person name="Mardis E.R."/>
            <person name="Remington K.A."/>
            <person name="Strausberg R.L."/>
            <person name="Venter J.C."/>
            <person name="Wilson R.K."/>
            <person name="Batzer M.A."/>
            <person name="Bustamante C.D."/>
            <person name="Eichler E.E."/>
            <person name="Hahn M.W."/>
            <person name="Hardison R.C."/>
            <person name="Makova K.D."/>
            <person name="Miller W."/>
            <person name="Milosavljevic A."/>
            <person name="Palermo R.E."/>
            <person name="Siepel A."/>
            <person name="Sikela J.M."/>
            <person name="Attaway T."/>
            <person name="Bell S."/>
            <person name="Bernard K.E."/>
            <person name="Buhay C.J."/>
            <person name="Chandrabose M.N."/>
            <person name="Dao M."/>
            <person name="Davis C."/>
            <person name="Delehaunty K.D."/>
            <person name="Ding Y."/>
            <person name="Dinh H.H."/>
            <person name="Dugan-Rocha S."/>
            <person name="Fulton L.A."/>
            <person name="Gabisi R.A."/>
            <person name="Garner T.T."/>
            <person name="Godfrey J."/>
            <person name="Hawes A.C."/>
            <person name="Hernandez J."/>
            <person name="Hines S."/>
            <person name="Holder M."/>
            <person name="Hume J."/>
            <person name="Jhangiani S.N."/>
            <person name="Joshi V."/>
            <person name="Khan Z.M."/>
            <person name="Kirkness E.F."/>
            <person name="Cree A."/>
            <person name="Fowler R.G."/>
            <person name="Lee S."/>
            <person name="Lewis L.R."/>
            <person name="Li Z."/>
            <person name="Liu Y.-S."/>
            <person name="Moore S.M."/>
            <person name="Muzny D."/>
            <person name="Nazareth L.V."/>
            <person name="Ngo D.N."/>
            <person name="Okwuonu G.O."/>
            <person name="Pai G."/>
            <person name="Parker D."/>
            <person name="Paul H.A."/>
            <person name="Pfannkoch C."/>
            <person name="Pohl C.S."/>
            <person name="Rogers Y.-H.C."/>
            <person name="Ruiz S.J."/>
            <person name="Sabo A."/>
            <person name="Santibanez J."/>
            <person name="Schneider B.W."/>
            <person name="Smith S.M."/>
            <person name="Sodergren E."/>
            <person name="Svatek A.F."/>
            <person name="Utterback T.R."/>
            <person name="Vattathil S."/>
            <person name="Warren W."/>
            <person name="White C.S."/>
            <person name="Chinwalla A.T."/>
            <person name="Feng Y."/>
            <person name="Halpern A.L."/>
            <person name="Hillier L.W."/>
            <person name="Huang X."/>
            <person name="Minx P."/>
            <person name="Nelson J.O."/>
            <person name="Pepin K.H."/>
            <person name="Qin X."/>
            <person name="Sutton G.G."/>
            <person name="Venter E."/>
            <person name="Walenz B.P."/>
            <person name="Wallis J.W."/>
            <person name="Worley K.C."/>
            <person name="Yang S.-P."/>
            <person name="Jones S.M."/>
            <person name="Marra M.A."/>
            <person name="Rocchi M."/>
            <person name="Schein J.E."/>
            <person name="Baertsch R."/>
            <person name="Clarke L."/>
            <person name="Csuros M."/>
            <person name="Glasscock J."/>
            <person name="Harris R.A."/>
            <person name="Havlak P."/>
            <person name="Jackson A.R."/>
            <person name="Jiang H."/>
            <person name="Liu Y."/>
            <person name="Messina D.N."/>
            <person name="Shen Y."/>
            <person name="Song H.X.-Z."/>
            <person name="Wylie T."/>
            <person name="Zhang L."/>
            <person name="Birney E."/>
            <person name="Han K."/>
            <person name="Konkel M.K."/>
            <person name="Lee J."/>
            <person name="Smit A.F.A."/>
            <person name="Ullmer B."/>
            <person name="Wang H."/>
            <person name="Xing J."/>
            <person name="Burhans R."/>
            <person name="Cheng Z."/>
            <person name="Karro J.E."/>
            <person name="Ma J."/>
            <person name="Raney B."/>
            <person name="She X."/>
            <person name="Cox M.J."/>
            <person name="Demuth J.P."/>
            <person name="Dumas L.J."/>
            <person name="Han S.-G."/>
            <person name="Hopkins J."/>
            <person name="Karimpour-Fard A."/>
            <person name="Kim Y.H."/>
            <person name="Pollack J.R."/>
            <person name="Vinar T."/>
            <person name="Addo-Quaye C."/>
            <person name="Degenhardt J."/>
            <person name="Denby A."/>
            <person name="Hubisz M.J."/>
            <person name="Indap A."/>
            <person name="Kosiol C."/>
            <person name="Lahn B.T."/>
            <person name="Lawson H.A."/>
            <person name="Marklein A."/>
            <person name="Nielsen R."/>
            <person name="Vallender E.J."/>
            <person name="Clark A.G."/>
            <person name="Ferguson B."/>
            <person name="Hernandez R.D."/>
            <person name="Hirani K."/>
            <person name="Kehrer-Sawatzki H."/>
            <person name="Kolb J."/>
            <person name="Patil S."/>
            <person name="Pu L.-L."/>
            <person name="Ren Y."/>
            <person name="Smith D.G."/>
            <person name="Wheeler D.A."/>
            <person name="Schenck I."/>
            <person name="Ball E.V."/>
            <person name="Chen R."/>
            <person name="Cooper D.N."/>
            <person name="Giardine B."/>
            <person name="Hsu F."/>
            <person name="Kent W.J."/>
            <person name="Lesk A."/>
            <person name="Nelson D.L."/>
            <person name="O'brien W.E."/>
            <person name="Pruefer K."/>
            <person name="Stenson P.D."/>
            <person name="Wallace J.C."/>
            <person name="Ke H."/>
            <person name="Liu X.-M."/>
            <person name="Wang P."/>
            <person name="Xiang A.P."/>
            <person name="Yang F."/>
            <person name="Barber G.P."/>
            <person name="Haussler D."/>
            <person name="Karolchik D."/>
            <person name="Kern A.D."/>
            <person name="Kuhn R.M."/>
            <person name="Smith K.E."/>
            <person name="Zwieg A.S."/>
        </authorList>
    </citation>
    <scope>NUCLEOTIDE SEQUENCE [LARGE SCALE GENOMIC DNA]</scope>
    <source>
        <strain evidence="2">17573</strain>
    </source>
</reference>
<dbReference type="Ensembl" id="ENSMMUT00000110037.1">
    <property type="protein sequence ID" value="ENSMMUP00000065044.1"/>
    <property type="gene ID" value="ENSMMUG00000050359.1"/>
</dbReference>
<dbReference type="VEuPathDB" id="HostDB:ENSMMUG00000050359"/>
<dbReference type="Proteomes" id="UP000006718">
    <property type="component" value="Chromosome 20"/>
</dbReference>
<evidence type="ECO:0000313" key="1">
    <source>
        <dbReference type="Ensembl" id="ENSMMUP00000065044.1"/>
    </source>
</evidence>
<dbReference type="Bgee" id="ENSMMUG00000050359">
    <property type="expression patterns" value="Expressed in adipose tissue"/>
</dbReference>
<name>A0A5F7ZK99_MACMU</name>
<protein>
    <submittedName>
        <fullName evidence="1">Uncharacterized protein</fullName>
    </submittedName>
</protein>
<evidence type="ECO:0000313" key="2">
    <source>
        <dbReference type="Proteomes" id="UP000006718"/>
    </source>
</evidence>
<reference evidence="1" key="3">
    <citation type="submission" date="2025-08" db="UniProtKB">
        <authorList>
            <consortium name="Ensembl"/>
        </authorList>
    </citation>
    <scope>IDENTIFICATION</scope>
    <source>
        <strain evidence="1">17573</strain>
    </source>
</reference>
<reference evidence="1" key="4">
    <citation type="submission" date="2025-09" db="UniProtKB">
        <authorList>
            <consortium name="Ensembl"/>
        </authorList>
    </citation>
    <scope>IDENTIFICATION</scope>
    <source>
        <strain evidence="1">17573</strain>
    </source>
</reference>
<sequence length="197" mass="21337">NGVSFTISPGLGCRDSVSAHRNLHLPGSSDSPASASRVAGITGTRHRNQLIFVFLVETGFRHVDQAGLELLSSSDAPASASQNSGIIGVSHRARPSHHFCGDLLWDANRTQDTNTGPSLVQSQKKYSNGGQKLIRDSRELGWGEGPDRGGLVEHCGKREVFSTTVVVAVATRLYTLIKTLRNRHLKCGLYCMYIIPQ</sequence>
<accession>A0A5F7ZK99</accession>
<dbReference type="InParanoid" id="A0A5F7ZK99"/>